<dbReference type="InterPro" id="IPR029058">
    <property type="entry name" value="AB_hydrolase_fold"/>
</dbReference>
<dbReference type="EMBL" id="QEAM01000061">
    <property type="protein sequence ID" value="TPX48061.1"/>
    <property type="molecule type" value="Genomic_DNA"/>
</dbReference>
<dbReference type="Gene3D" id="3.40.50.1820">
    <property type="entry name" value="alpha/beta hydrolase"/>
    <property type="match status" value="1"/>
</dbReference>
<proteinExistence type="predicted"/>
<dbReference type="PANTHER" id="PTHR11614">
    <property type="entry name" value="PHOSPHOLIPASE-RELATED"/>
    <property type="match status" value="1"/>
</dbReference>
<dbReference type="Pfam" id="PF12146">
    <property type="entry name" value="Hydrolase_4"/>
    <property type="match status" value="1"/>
</dbReference>
<dbReference type="EMBL" id="QEAN01000078">
    <property type="protein sequence ID" value="TPX49718.1"/>
    <property type="molecule type" value="Genomic_DNA"/>
</dbReference>
<keyword evidence="4" id="KW-1185">Reference proteome</keyword>
<dbReference type="Proteomes" id="UP000320475">
    <property type="component" value="Unassembled WGS sequence"/>
</dbReference>
<evidence type="ECO:0000313" key="4">
    <source>
        <dbReference type="Proteomes" id="UP000317494"/>
    </source>
</evidence>
<evidence type="ECO:0000313" key="3">
    <source>
        <dbReference type="EMBL" id="TPX49718.1"/>
    </source>
</evidence>
<sequence>MADLNGGRLVPFRKDGTQLYVKEWQPSGTPVAHVYMFHGMGEHICRYDHVFTTFASAGIHTTGLDYMGHGRTQVANNSLKGHVQFETVFEQMDQFVFNAACDEIPVVLMGHSLGGLLVLAYARSRGPRIKNLRGVISQAPALKIFVAPPVALLARMVGGNVMSRFQTRNGLDVDGLSTDKAVIAAYQNDPLCHDLITLMTVRNFVTCGPELLADAKNFKYPIIMYHSPNDKLTDIRGSEEFMANCGSPDKTFEKFPGNWAHELHNDPGKEQIIQDYTNWITKRASASESKL</sequence>
<dbReference type="OrthoDB" id="10249433at2759"/>
<dbReference type="VEuPathDB" id="FungiDB:SeMB42_g02516"/>
<dbReference type="STRING" id="286115.A0A507D9D1"/>
<feature type="domain" description="Serine aminopeptidase S33" evidence="1">
    <location>
        <begin position="30"/>
        <end position="267"/>
    </location>
</feature>
<evidence type="ECO:0000313" key="2">
    <source>
        <dbReference type="EMBL" id="TPX48061.1"/>
    </source>
</evidence>
<dbReference type="AlphaFoldDB" id="A0A507D9D1"/>
<name>A0A507D9D1_9FUNG</name>
<dbReference type="InterPro" id="IPR051044">
    <property type="entry name" value="MAG_DAG_Lipase"/>
</dbReference>
<dbReference type="Proteomes" id="UP000317494">
    <property type="component" value="Unassembled WGS sequence"/>
</dbReference>
<dbReference type="InterPro" id="IPR022742">
    <property type="entry name" value="Hydrolase_4"/>
</dbReference>
<gene>
    <name evidence="2" type="ORF">SeLEV6574_g02263</name>
    <name evidence="3" type="ORF">SeMB42_g02516</name>
</gene>
<reference evidence="4 5" key="1">
    <citation type="journal article" date="2019" name="Sci. Rep.">
        <title>Comparative genomics of chytrid fungi reveal insights into the obligate biotrophic and pathogenic lifestyle of Synchytrium endobioticum.</title>
        <authorList>
            <person name="van de Vossenberg B.T.L.H."/>
            <person name="Warris S."/>
            <person name="Nguyen H.D.T."/>
            <person name="van Gent-Pelzer M.P.E."/>
            <person name="Joly D.L."/>
            <person name="van de Geest H.C."/>
            <person name="Bonants P.J.M."/>
            <person name="Smith D.S."/>
            <person name="Levesque C.A."/>
            <person name="van der Lee T.A.J."/>
        </authorList>
    </citation>
    <scope>NUCLEOTIDE SEQUENCE [LARGE SCALE GENOMIC DNA]</scope>
    <source>
        <strain evidence="2 5">LEV6574</strain>
        <strain evidence="3 4">MB42</strain>
    </source>
</reference>
<protein>
    <recommendedName>
        <fullName evidence="1">Serine aminopeptidase S33 domain-containing protein</fullName>
    </recommendedName>
</protein>
<evidence type="ECO:0000259" key="1">
    <source>
        <dbReference type="Pfam" id="PF12146"/>
    </source>
</evidence>
<accession>A0A507D9D1</accession>
<dbReference type="SUPFAM" id="SSF53474">
    <property type="entry name" value="alpha/beta-Hydrolases"/>
    <property type="match status" value="1"/>
</dbReference>
<organism evidence="2 5">
    <name type="scientific">Synchytrium endobioticum</name>
    <dbReference type="NCBI Taxonomy" id="286115"/>
    <lineage>
        <taxon>Eukaryota</taxon>
        <taxon>Fungi</taxon>
        <taxon>Fungi incertae sedis</taxon>
        <taxon>Chytridiomycota</taxon>
        <taxon>Chytridiomycota incertae sedis</taxon>
        <taxon>Chytridiomycetes</taxon>
        <taxon>Synchytriales</taxon>
        <taxon>Synchytriaceae</taxon>
        <taxon>Synchytrium</taxon>
    </lineage>
</organism>
<comment type="caution">
    <text evidence="2">The sequence shown here is derived from an EMBL/GenBank/DDBJ whole genome shotgun (WGS) entry which is preliminary data.</text>
</comment>
<evidence type="ECO:0000313" key="5">
    <source>
        <dbReference type="Proteomes" id="UP000320475"/>
    </source>
</evidence>